<sequence length="215" mass="24840">MKIKYSIICFVILLFTYTTTAEERKAGRLFPPEKIHILEEHREWQDTEEIMARLKINIGDVVADIGAGSGYFTIPLARRVGTEGLVYAEDIQKGMVDFISKKVEKLEMKNIRTVLGIIEDPTLPDNSLNIAFVANTYHELERPLLLLENIKNDLRLNGKLVIIDWDPAKKSPFGPPKEVRVPEDIVIKEVQEIGLYLLEKHNFMPYHYFLIFKKK</sequence>
<comment type="caution">
    <text evidence="2">The sequence shown here is derived from an EMBL/GenBank/DDBJ whole genome shotgun (WGS) entry which is preliminary data.</text>
</comment>
<proteinExistence type="predicted"/>
<evidence type="ECO:0000313" key="3">
    <source>
        <dbReference type="Proteomes" id="UP000094056"/>
    </source>
</evidence>
<dbReference type="EMBL" id="MAYW01000003">
    <property type="protein sequence ID" value="ODS34674.1"/>
    <property type="molecule type" value="Genomic_DNA"/>
</dbReference>
<dbReference type="InterPro" id="IPR029063">
    <property type="entry name" value="SAM-dependent_MTases_sf"/>
</dbReference>
<gene>
    <name evidence="2" type="ORF">SCARUB_00254</name>
</gene>
<protein>
    <submittedName>
        <fullName evidence="2">Putative methyltransferase</fullName>
    </submittedName>
</protein>
<dbReference type="Gene3D" id="3.40.50.150">
    <property type="entry name" value="Vaccinia Virus protein VP39"/>
    <property type="match status" value="1"/>
</dbReference>
<evidence type="ECO:0000313" key="2">
    <source>
        <dbReference type="EMBL" id="ODS34674.1"/>
    </source>
</evidence>
<name>A0A1E3XID5_9BACT</name>
<dbReference type="Proteomes" id="UP000094056">
    <property type="component" value="Unassembled WGS sequence"/>
</dbReference>
<dbReference type="AlphaFoldDB" id="A0A1E3XID5"/>
<evidence type="ECO:0000259" key="1">
    <source>
        <dbReference type="Pfam" id="PF13847"/>
    </source>
</evidence>
<dbReference type="CDD" id="cd02440">
    <property type="entry name" value="AdoMet_MTases"/>
    <property type="match status" value="1"/>
</dbReference>
<keyword evidence="2" id="KW-0489">Methyltransferase</keyword>
<dbReference type="InterPro" id="IPR025714">
    <property type="entry name" value="Methyltranfer_dom"/>
</dbReference>
<organism evidence="2 3">
    <name type="scientific">Candidatus Scalindua rubra</name>
    <dbReference type="NCBI Taxonomy" id="1872076"/>
    <lineage>
        <taxon>Bacteria</taxon>
        <taxon>Pseudomonadati</taxon>
        <taxon>Planctomycetota</taxon>
        <taxon>Candidatus Brocadiia</taxon>
        <taxon>Candidatus Brocadiales</taxon>
        <taxon>Candidatus Scalinduaceae</taxon>
        <taxon>Candidatus Scalindua</taxon>
    </lineage>
</organism>
<dbReference type="SUPFAM" id="SSF53335">
    <property type="entry name" value="S-adenosyl-L-methionine-dependent methyltransferases"/>
    <property type="match status" value="1"/>
</dbReference>
<dbReference type="Pfam" id="PF13847">
    <property type="entry name" value="Methyltransf_31"/>
    <property type="match status" value="1"/>
</dbReference>
<dbReference type="GO" id="GO:0008168">
    <property type="term" value="F:methyltransferase activity"/>
    <property type="evidence" value="ECO:0007669"/>
    <property type="project" value="UniProtKB-KW"/>
</dbReference>
<dbReference type="GO" id="GO:0032259">
    <property type="term" value="P:methylation"/>
    <property type="evidence" value="ECO:0007669"/>
    <property type="project" value="UniProtKB-KW"/>
</dbReference>
<feature type="domain" description="Methyltransferase" evidence="1">
    <location>
        <begin position="59"/>
        <end position="166"/>
    </location>
</feature>
<accession>A0A1E3XID5</accession>
<keyword evidence="2" id="KW-0808">Transferase</keyword>
<reference evidence="2 3" key="1">
    <citation type="submission" date="2016-07" db="EMBL/GenBank/DDBJ databases">
        <title>Draft genome of Scalindua rubra, obtained from a brine-seawater interface in the Red Sea, sheds light on salt adaptation in anammox bacteria.</title>
        <authorList>
            <person name="Speth D.R."/>
            <person name="Lagkouvardos I."/>
            <person name="Wang Y."/>
            <person name="Qian P.-Y."/>
            <person name="Dutilh B.E."/>
            <person name="Jetten M.S."/>
        </authorList>
    </citation>
    <scope>NUCLEOTIDE SEQUENCE [LARGE SCALE GENOMIC DNA]</scope>
    <source>
        <strain evidence="2">BSI-1</strain>
    </source>
</reference>